<evidence type="ECO:0000313" key="2">
    <source>
        <dbReference type="EMBL" id="CAD8682430.1"/>
    </source>
</evidence>
<reference evidence="2" key="1">
    <citation type="submission" date="2021-01" db="EMBL/GenBank/DDBJ databases">
        <authorList>
            <person name="Corre E."/>
            <person name="Pelletier E."/>
            <person name="Niang G."/>
            <person name="Scheremetjew M."/>
            <person name="Finn R."/>
            <person name="Kale V."/>
            <person name="Holt S."/>
            <person name="Cochrane G."/>
            <person name="Meng A."/>
            <person name="Brown T."/>
            <person name="Cohen L."/>
        </authorList>
    </citation>
    <scope>NUCLEOTIDE SEQUENCE</scope>
    <source>
        <strain evidence="2">SAG 11-49</strain>
    </source>
</reference>
<dbReference type="EMBL" id="HBFB01019031">
    <property type="protein sequence ID" value="CAD8682430.1"/>
    <property type="molecule type" value="Transcribed_RNA"/>
</dbReference>
<comment type="caution">
    <text evidence="1">Lacks conserved residue(s) required for the propagation of feature annotation.</text>
</comment>
<dbReference type="PANTHER" id="PTHR12300">
    <property type="entry name" value="HVA22-LIKE PROTEINS"/>
    <property type="match status" value="1"/>
</dbReference>
<accession>A0A7S0WST1</accession>
<keyword evidence="1" id="KW-1133">Transmembrane helix</keyword>
<dbReference type="PANTHER" id="PTHR12300:SF117">
    <property type="entry name" value="LP05237P-RELATED"/>
    <property type="match status" value="1"/>
</dbReference>
<feature type="transmembrane region" description="Helical" evidence="1">
    <location>
        <begin position="40"/>
        <end position="62"/>
    </location>
</feature>
<dbReference type="AlphaFoldDB" id="A0A7S0WST1"/>
<comment type="subcellular location">
    <subcellularLocation>
        <location evidence="1">Membrane</location>
        <topology evidence="1">Multi-pass membrane protein</topology>
    </subcellularLocation>
</comment>
<keyword evidence="1" id="KW-0472">Membrane</keyword>
<proteinExistence type="inferred from homology"/>
<protein>
    <recommendedName>
        <fullName evidence="1">HVA22-like protein</fullName>
    </recommendedName>
</protein>
<keyword evidence="1" id="KW-0812">Transmembrane</keyword>
<comment type="similarity">
    <text evidence="1">Belongs to the DP1 family.</text>
</comment>
<name>A0A7S0WST1_9CHLO</name>
<gene>
    <name evidence="2" type="ORF">CLEI1391_LOCUS10676</name>
</gene>
<sequence>MLGPALASPLMMGASYLWPAYQTYKAVGLDNAQLLREWCIYWLVMAFFLTVQCFTDATIFWLPLYYEAKLALVLFLWHPRTKGAVYVYDRFLQPVLQAHEARIDAGLEESKARIADSFSRQINRVKDYAAQNTGTLLEHMRSFSEQRRAVEGAQPANGHAHRD</sequence>
<dbReference type="InterPro" id="IPR004345">
    <property type="entry name" value="TB2_DP1_HVA22"/>
</dbReference>
<organism evidence="2">
    <name type="scientific">Chlamydomonas leiostraca</name>
    <dbReference type="NCBI Taxonomy" id="1034604"/>
    <lineage>
        <taxon>Eukaryota</taxon>
        <taxon>Viridiplantae</taxon>
        <taxon>Chlorophyta</taxon>
        <taxon>core chlorophytes</taxon>
        <taxon>Chlorophyceae</taxon>
        <taxon>CS clade</taxon>
        <taxon>Chlamydomonadales</taxon>
        <taxon>Chlamydomonadaceae</taxon>
        <taxon>Chlamydomonas</taxon>
    </lineage>
</organism>
<evidence type="ECO:0000256" key="1">
    <source>
        <dbReference type="RuleBase" id="RU362006"/>
    </source>
</evidence>
<dbReference type="Pfam" id="PF03134">
    <property type="entry name" value="TB2_DP1_HVA22"/>
    <property type="match status" value="1"/>
</dbReference>
<dbReference type="GO" id="GO:0016020">
    <property type="term" value="C:membrane"/>
    <property type="evidence" value="ECO:0007669"/>
    <property type="project" value="UniProtKB-SubCell"/>
</dbReference>